<accession>A0ACC0BG71</accession>
<keyword evidence="2" id="KW-1185">Reference proteome</keyword>
<dbReference type="Proteomes" id="UP001060085">
    <property type="component" value="Linkage Group LG03"/>
</dbReference>
<evidence type="ECO:0000313" key="1">
    <source>
        <dbReference type="EMBL" id="KAI5671632.1"/>
    </source>
</evidence>
<protein>
    <submittedName>
        <fullName evidence="1">Uncharacterized protein</fullName>
    </submittedName>
</protein>
<gene>
    <name evidence="1" type="ORF">M9H77_11996</name>
</gene>
<dbReference type="EMBL" id="CM044703">
    <property type="protein sequence ID" value="KAI5671632.1"/>
    <property type="molecule type" value="Genomic_DNA"/>
</dbReference>
<comment type="caution">
    <text evidence="1">The sequence shown here is derived from an EMBL/GenBank/DDBJ whole genome shotgun (WGS) entry which is preliminary data.</text>
</comment>
<name>A0ACC0BG71_CATRO</name>
<sequence>MLQLPLTNTREKFPSSIWINTKFHSALCFPLKVLYSTLTAPRIPLHVQFLFSHSSAYPMKKNQSTKKLAKPIKKTIRKTASVTQKSKALTVQVKPIPVEENFEGTQSQDSTSIPRTSPSSFLEKWPILSPDFYLVDALDLAPRLLGKYLRREDVVLQITEVEAYRPNDSACHGRFGITARTAPVFGPGGHAYVYLCYGLHTMLNIVADKEGVGAAVLIRSCAPINGLETIQQRRGIRTEKPILLTGPGKVGQALGISTEWSHHSLFTPGGLELLDGPAPEDILVGPRVGINYALPEHVNALWRFAIAGTPWISAPKSTLRPP</sequence>
<organism evidence="1 2">
    <name type="scientific">Catharanthus roseus</name>
    <name type="common">Madagascar periwinkle</name>
    <name type="synonym">Vinca rosea</name>
    <dbReference type="NCBI Taxonomy" id="4058"/>
    <lineage>
        <taxon>Eukaryota</taxon>
        <taxon>Viridiplantae</taxon>
        <taxon>Streptophyta</taxon>
        <taxon>Embryophyta</taxon>
        <taxon>Tracheophyta</taxon>
        <taxon>Spermatophyta</taxon>
        <taxon>Magnoliopsida</taxon>
        <taxon>eudicotyledons</taxon>
        <taxon>Gunneridae</taxon>
        <taxon>Pentapetalae</taxon>
        <taxon>asterids</taxon>
        <taxon>lamiids</taxon>
        <taxon>Gentianales</taxon>
        <taxon>Apocynaceae</taxon>
        <taxon>Rauvolfioideae</taxon>
        <taxon>Vinceae</taxon>
        <taxon>Catharanthinae</taxon>
        <taxon>Catharanthus</taxon>
    </lineage>
</organism>
<evidence type="ECO:0000313" key="2">
    <source>
        <dbReference type="Proteomes" id="UP001060085"/>
    </source>
</evidence>
<reference evidence="2" key="1">
    <citation type="journal article" date="2023" name="Nat. Plants">
        <title>Single-cell RNA sequencing provides a high-resolution roadmap for understanding the multicellular compartmentation of specialized metabolism.</title>
        <authorList>
            <person name="Sun S."/>
            <person name="Shen X."/>
            <person name="Li Y."/>
            <person name="Li Y."/>
            <person name="Wang S."/>
            <person name="Li R."/>
            <person name="Zhang H."/>
            <person name="Shen G."/>
            <person name="Guo B."/>
            <person name="Wei J."/>
            <person name="Xu J."/>
            <person name="St-Pierre B."/>
            <person name="Chen S."/>
            <person name="Sun C."/>
        </authorList>
    </citation>
    <scope>NUCLEOTIDE SEQUENCE [LARGE SCALE GENOMIC DNA]</scope>
</reference>
<proteinExistence type="predicted"/>